<dbReference type="InterPro" id="IPR017853">
    <property type="entry name" value="GH"/>
</dbReference>
<keyword evidence="2" id="KW-1185">Reference proteome</keyword>
<evidence type="ECO:0000313" key="2">
    <source>
        <dbReference type="Proteomes" id="UP000887540"/>
    </source>
</evidence>
<feature type="domain" description="Glycosyl hydrolase family 30 TIM-barrel" evidence="1">
    <location>
        <begin position="2"/>
        <end position="72"/>
    </location>
</feature>
<dbReference type="SUPFAM" id="SSF51445">
    <property type="entry name" value="(Trans)glycosidases"/>
    <property type="match status" value="1"/>
</dbReference>
<proteinExistence type="predicted"/>
<dbReference type="AlphaFoldDB" id="A0A914EHF4"/>
<dbReference type="InterPro" id="IPR033453">
    <property type="entry name" value="Glyco_hydro_30_TIM-barrel"/>
</dbReference>
<protein>
    <submittedName>
        <fullName evidence="3">Glycosyl hydrolase family 30 TIM-barrel domain-containing protein</fullName>
    </submittedName>
</protein>
<name>A0A914EHF4_9BILA</name>
<dbReference type="Pfam" id="PF02055">
    <property type="entry name" value="Glyco_hydro_30"/>
    <property type="match status" value="1"/>
</dbReference>
<dbReference type="Proteomes" id="UP000887540">
    <property type="component" value="Unplaced"/>
</dbReference>
<dbReference type="WBParaSite" id="ACRNAN_scaffold7792.g7523.t1">
    <property type="protein sequence ID" value="ACRNAN_scaffold7792.g7523.t1"/>
    <property type="gene ID" value="ACRNAN_scaffold7792.g7523"/>
</dbReference>
<accession>A0A914EHF4</accession>
<reference evidence="3" key="1">
    <citation type="submission" date="2022-11" db="UniProtKB">
        <authorList>
            <consortium name="WormBaseParasite"/>
        </authorList>
    </citation>
    <scope>IDENTIFICATION</scope>
</reference>
<organism evidence="2 3">
    <name type="scientific">Acrobeloides nanus</name>
    <dbReference type="NCBI Taxonomy" id="290746"/>
    <lineage>
        <taxon>Eukaryota</taxon>
        <taxon>Metazoa</taxon>
        <taxon>Ecdysozoa</taxon>
        <taxon>Nematoda</taxon>
        <taxon>Chromadorea</taxon>
        <taxon>Rhabditida</taxon>
        <taxon>Tylenchina</taxon>
        <taxon>Cephalobomorpha</taxon>
        <taxon>Cephaloboidea</taxon>
        <taxon>Cephalobidae</taxon>
        <taxon>Acrobeloides</taxon>
    </lineage>
</organism>
<sequence length="77" mass="8873">MIHDDDRKFLPGDALITLNDAEAAKYVDGVGVQWYDDVPWDSMEDLVTINKATNGEKFILYTEVYRPKFFKDIILGM</sequence>
<dbReference type="Gene3D" id="3.20.20.80">
    <property type="entry name" value="Glycosidases"/>
    <property type="match status" value="1"/>
</dbReference>
<evidence type="ECO:0000313" key="3">
    <source>
        <dbReference type="WBParaSite" id="ACRNAN_scaffold7792.g7523.t1"/>
    </source>
</evidence>
<evidence type="ECO:0000259" key="1">
    <source>
        <dbReference type="Pfam" id="PF02055"/>
    </source>
</evidence>